<dbReference type="Pfam" id="PF13432">
    <property type="entry name" value="TPR_16"/>
    <property type="match status" value="1"/>
</dbReference>
<comment type="caution">
    <text evidence="4">The sequence shown here is derived from an EMBL/GenBank/DDBJ whole genome shotgun (WGS) entry which is preliminary data.</text>
</comment>
<accession>A0A2A2HU94</accession>
<keyword evidence="1" id="KW-0677">Repeat</keyword>
<proteinExistence type="predicted"/>
<dbReference type="Proteomes" id="UP000218164">
    <property type="component" value="Unassembled WGS sequence"/>
</dbReference>
<keyword evidence="5" id="KW-1185">Reference proteome</keyword>
<dbReference type="InterPro" id="IPR011990">
    <property type="entry name" value="TPR-like_helical_dom_sf"/>
</dbReference>
<dbReference type="InterPro" id="IPR051685">
    <property type="entry name" value="Ycf3/AcsC/BcsC/TPR_MFPF"/>
</dbReference>
<evidence type="ECO:0000256" key="3">
    <source>
        <dbReference type="PROSITE-ProRule" id="PRU00339"/>
    </source>
</evidence>
<dbReference type="Pfam" id="PF00515">
    <property type="entry name" value="TPR_1"/>
    <property type="match status" value="1"/>
</dbReference>
<dbReference type="RefSeq" id="WP_095644322.1">
    <property type="nucleotide sequence ID" value="NZ_LMVP01000168.1"/>
</dbReference>
<dbReference type="AlphaFoldDB" id="A0A2A2HU94"/>
<reference evidence="4 5" key="1">
    <citation type="journal article" date="2017" name="BMC Genomics">
        <title>Genomic analysis of methanogenic archaea reveals a shift towards energy conservation.</title>
        <authorList>
            <person name="Gilmore S.P."/>
            <person name="Henske J.K."/>
            <person name="Sexton J.A."/>
            <person name="Solomon K.V."/>
            <person name="Seppala S."/>
            <person name="Yoo J.I."/>
            <person name="Huyett L.M."/>
            <person name="Pressman A."/>
            <person name="Cogan J.Z."/>
            <person name="Kivenson V."/>
            <person name="Peng X."/>
            <person name="Tan Y."/>
            <person name="Valentine D.L."/>
            <person name="O'Malley M.A."/>
        </authorList>
    </citation>
    <scope>NUCLEOTIDE SEQUENCE [LARGE SCALE GENOMIC DNA]</scope>
    <source>
        <strain evidence="4 5">MC-15</strain>
    </source>
</reference>
<feature type="repeat" description="TPR" evidence="3">
    <location>
        <begin position="263"/>
        <end position="296"/>
    </location>
</feature>
<dbReference type="SMART" id="SM00028">
    <property type="entry name" value="TPR"/>
    <property type="match status" value="5"/>
</dbReference>
<gene>
    <name evidence="4" type="ORF">ASJ81_05335</name>
</gene>
<keyword evidence="2 3" id="KW-0802">TPR repeat</keyword>
<dbReference type="OrthoDB" id="115601at2157"/>
<organism evidence="4 5">
    <name type="scientific">Methanosarcina spelaei</name>
    <dbReference type="NCBI Taxonomy" id="1036679"/>
    <lineage>
        <taxon>Archaea</taxon>
        <taxon>Methanobacteriati</taxon>
        <taxon>Methanobacteriota</taxon>
        <taxon>Stenosarchaea group</taxon>
        <taxon>Methanomicrobia</taxon>
        <taxon>Methanosarcinales</taxon>
        <taxon>Methanosarcinaceae</taxon>
        <taxon>Methanosarcina</taxon>
    </lineage>
</organism>
<dbReference type="EMBL" id="LMVP01000168">
    <property type="protein sequence ID" value="PAV12856.1"/>
    <property type="molecule type" value="Genomic_DNA"/>
</dbReference>
<dbReference type="Pfam" id="PF13428">
    <property type="entry name" value="TPR_14"/>
    <property type="match status" value="1"/>
</dbReference>
<evidence type="ECO:0000256" key="2">
    <source>
        <dbReference type="ARBA" id="ARBA00022803"/>
    </source>
</evidence>
<name>A0A2A2HU94_9EURY</name>
<feature type="repeat" description="TPR" evidence="3">
    <location>
        <begin position="229"/>
        <end position="262"/>
    </location>
</feature>
<feature type="repeat" description="TPR" evidence="3">
    <location>
        <begin position="297"/>
        <end position="330"/>
    </location>
</feature>
<dbReference type="SUPFAM" id="SSF48452">
    <property type="entry name" value="TPR-like"/>
    <property type="match status" value="1"/>
</dbReference>
<keyword evidence="4" id="KW-0808">Transferase</keyword>
<dbReference type="GO" id="GO:0016740">
    <property type="term" value="F:transferase activity"/>
    <property type="evidence" value="ECO:0007669"/>
    <property type="project" value="UniProtKB-KW"/>
</dbReference>
<dbReference type="PANTHER" id="PTHR44943:SF8">
    <property type="entry name" value="TPR REPEAT-CONTAINING PROTEIN MJ0263"/>
    <property type="match status" value="1"/>
</dbReference>
<evidence type="ECO:0000256" key="1">
    <source>
        <dbReference type="ARBA" id="ARBA00022737"/>
    </source>
</evidence>
<dbReference type="Gene3D" id="1.25.40.10">
    <property type="entry name" value="Tetratricopeptide repeat domain"/>
    <property type="match status" value="2"/>
</dbReference>
<evidence type="ECO:0000313" key="4">
    <source>
        <dbReference type="EMBL" id="PAV12856.1"/>
    </source>
</evidence>
<protein>
    <submittedName>
        <fullName evidence="4">O-linked N-acetylglucosamine transferase</fullName>
    </submittedName>
</protein>
<dbReference type="InterPro" id="IPR019734">
    <property type="entry name" value="TPR_rpt"/>
</dbReference>
<dbReference type="PROSITE" id="PS50293">
    <property type="entry name" value="TPR_REGION"/>
    <property type="match status" value="1"/>
</dbReference>
<feature type="repeat" description="TPR" evidence="3">
    <location>
        <begin position="130"/>
        <end position="163"/>
    </location>
</feature>
<sequence>MSATDKSREFHHSKRDSFYEEEFIGLETYEGRKNDIEVINILGSLMQDEDFSLEDESSFTIKKILAFLEKEITEDQYFTEAWLIKGTVLYKTGKYRSSIEAFDSALETIPEVISKENLYLWKKSDNINYKYALKFKALALFKLGRYKEAMDTLNEILSLYPEDVEIQKYKNMLSKLEDESLIKELNTLPYNSPEVSGKGHRDRQVYEPDKYVRALEEFDKCLEINPDDADIWNYKGSALYTLGRYEEALEAFDKSLEINPKNENVWSFKGSTLYMLDRPEKALKALDKALQSNPNRPEAWFNKGSILFELGRYKQSLSAVENTLRISAEDTNALNLKNSILHKLGEDKEPIT</sequence>
<feature type="repeat" description="TPR" evidence="3">
    <location>
        <begin position="79"/>
        <end position="112"/>
    </location>
</feature>
<dbReference type="PANTHER" id="PTHR44943">
    <property type="entry name" value="CELLULOSE SYNTHASE OPERON PROTEIN C"/>
    <property type="match status" value="1"/>
</dbReference>
<dbReference type="Pfam" id="PF13181">
    <property type="entry name" value="TPR_8"/>
    <property type="match status" value="1"/>
</dbReference>
<evidence type="ECO:0000313" key="5">
    <source>
        <dbReference type="Proteomes" id="UP000218164"/>
    </source>
</evidence>
<dbReference type="PROSITE" id="PS50005">
    <property type="entry name" value="TPR"/>
    <property type="match status" value="5"/>
</dbReference>